<dbReference type="Pfam" id="PF00867">
    <property type="entry name" value="XPG_I"/>
    <property type="match status" value="1"/>
</dbReference>
<dbReference type="Gene3D" id="1.10.150.20">
    <property type="entry name" value="5' to 3' exonuclease, C-terminal subdomain"/>
    <property type="match status" value="1"/>
</dbReference>
<keyword evidence="17" id="KW-0269">Exonuclease</keyword>
<evidence type="ECO:0000313" key="18">
    <source>
        <dbReference type="Proteomes" id="UP000325440"/>
    </source>
</evidence>
<evidence type="ECO:0000256" key="13">
    <source>
        <dbReference type="ARBA" id="ARBA00038112"/>
    </source>
</evidence>
<dbReference type="FunFam" id="1.10.150.20:FF:000030">
    <property type="entry name" value="Flap endonuclease GEN-like 1"/>
    <property type="match status" value="1"/>
</dbReference>
<dbReference type="OrthoDB" id="31113at2759"/>
<dbReference type="GO" id="GO:0017108">
    <property type="term" value="F:5'-flap endonuclease activity"/>
    <property type="evidence" value="ECO:0007669"/>
    <property type="project" value="UniProtKB-ARBA"/>
</dbReference>
<keyword evidence="12" id="KW-0539">Nucleus</keyword>
<evidence type="ECO:0000256" key="5">
    <source>
        <dbReference type="ARBA" id="ARBA00022722"/>
    </source>
</evidence>
<evidence type="ECO:0000259" key="16">
    <source>
        <dbReference type="SMART" id="SM00485"/>
    </source>
</evidence>
<feature type="region of interest" description="Disordered" evidence="14">
    <location>
        <begin position="446"/>
        <end position="510"/>
    </location>
</feature>
<proteinExistence type="inferred from homology"/>
<keyword evidence="4" id="KW-0597">Phosphoprotein</keyword>
<feature type="domain" description="XPG-I" evidence="15">
    <location>
        <begin position="633"/>
        <end position="702"/>
    </location>
</feature>
<dbReference type="GO" id="GO:0005634">
    <property type="term" value="C:nucleus"/>
    <property type="evidence" value="ECO:0007669"/>
    <property type="project" value="UniProtKB-SubCell"/>
</dbReference>
<keyword evidence="8" id="KW-0227">DNA damage</keyword>
<evidence type="ECO:0000256" key="9">
    <source>
        <dbReference type="ARBA" id="ARBA00022801"/>
    </source>
</evidence>
<comment type="cofactor">
    <cofactor evidence="1">
        <name>Mg(2+)</name>
        <dbReference type="ChEBI" id="CHEBI:18420"/>
    </cofactor>
</comment>
<dbReference type="PANTHER" id="PTHR16171">
    <property type="entry name" value="DNA REPAIR PROTEIN COMPLEMENTING XP-G CELLS-RELATED"/>
    <property type="match status" value="1"/>
</dbReference>
<feature type="compositionally biased region" description="Basic and acidic residues" evidence="14">
    <location>
        <begin position="404"/>
        <end position="418"/>
    </location>
</feature>
<dbReference type="GO" id="GO:0046872">
    <property type="term" value="F:metal ion binding"/>
    <property type="evidence" value="ECO:0007669"/>
    <property type="project" value="UniProtKB-KW"/>
</dbReference>
<dbReference type="Proteomes" id="UP000325440">
    <property type="component" value="Unassembled WGS sequence"/>
</dbReference>
<keyword evidence="18" id="KW-1185">Reference proteome</keyword>
<feature type="compositionally biased region" description="Polar residues" evidence="14">
    <location>
        <begin position="316"/>
        <end position="326"/>
    </location>
</feature>
<reference evidence="17 18" key="1">
    <citation type="submission" date="2019-08" db="EMBL/GenBank/DDBJ databases">
        <authorList>
            <person name="Alioto T."/>
            <person name="Alioto T."/>
            <person name="Gomez Garrido J."/>
        </authorList>
    </citation>
    <scope>NUCLEOTIDE SEQUENCE [LARGE SCALE GENOMIC DNA]</scope>
</reference>
<keyword evidence="6" id="KW-0479">Metal-binding</keyword>
<dbReference type="EMBL" id="CABPRJ010002374">
    <property type="protein sequence ID" value="VVC44030.1"/>
    <property type="molecule type" value="Genomic_DNA"/>
</dbReference>
<dbReference type="GO" id="GO:0003697">
    <property type="term" value="F:single-stranded DNA binding"/>
    <property type="evidence" value="ECO:0007669"/>
    <property type="project" value="InterPro"/>
</dbReference>
<dbReference type="InterPro" id="IPR008918">
    <property type="entry name" value="HhH2"/>
</dbReference>
<name>A0A5E4NR37_9HEMI</name>
<evidence type="ECO:0000256" key="4">
    <source>
        <dbReference type="ARBA" id="ARBA00022553"/>
    </source>
</evidence>
<evidence type="ECO:0000256" key="1">
    <source>
        <dbReference type="ARBA" id="ARBA00001946"/>
    </source>
</evidence>
<evidence type="ECO:0000313" key="17">
    <source>
        <dbReference type="EMBL" id="VVC44030.1"/>
    </source>
</evidence>
<comment type="similarity">
    <text evidence="13">Belongs to the XPG/RAD2 endonuclease family. GEN subfamily.</text>
</comment>
<evidence type="ECO:0000256" key="7">
    <source>
        <dbReference type="ARBA" id="ARBA00022759"/>
    </source>
</evidence>
<dbReference type="InterPro" id="IPR001044">
    <property type="entry name" value="XPG/Rad2_eukaryotes"/>
</dbReference>
<evidence type="ECO:0000256" key="12">
    <source>
        <dbReference type="ARBA" id="ARBA00023242"/>
    </source>
</evidence>
<dbReference type="PRINTS" id="PR00066">
    <property type="entry name" value="XRODRMPGMNTG"/>
</dbReference>
<feature type="compositionally biased region" description="Polar residues" evidence="14">
    <location>
        <begin position="879"/>
        <end position="904"/>
    </location>
</feature>
<dbReference type="GO" id="GO:0008821">
    <property type="term" value="F:crossover junction DNA endonuclease activity"/>
    <property type="evidence" value="ECO:0007669"/>
    <property type="project" value="UniProtKB-ARBA"/>
</dbReference>
<comment type="similarity">
    <text evidence="3">Belongs to the XPG/RAD2 endonuclease family. XPG subfamily.</text>
</comment>
<dbReference type="InterPro" id="IPR006086">
    <property type="entry name" value="XPG-I_dom"/>
</dbReference>
<keyword evidence="7 17" id="KW-0255">Endonuclease</keyword>
<evidence type="ECO:0000256" key="2">
    <source>
        <dbReference type="ARBA" id="ARBA00004123"/>
    </source>
</evidence>
<keyword evidence="10" id="KW-0460">Magnesium</keyword>
<dbReference type="SUPFAM" id="SSF88723">
    <property type="entry name" value="PIN domain-like"/>
    <property type="match status" value="1"/>
</dbReference>
<keyword evidence="9" id="KW-0378">Hydrolase</keyword>
<organism evidence="17 18">
    <name type="scientific">Cinara cedri</name>
    <dbReference type="NCBI Taxonomy" id="506608"/>
    <lineage>
        <taxon>Eukaryota</taxon>
        <taxon>Metazoa</taxon>
        <taxon>Ecdysozoa</taxon>
        <taxon>Arthropoda</taxon>
        <taxon>Hexapoda</taxon>
        <taxon>Insecta</taxon>
        <taxon>Pterygota</taxon>
        <taxon>Neoptera</taxon>
        <taxon>Paraneoptera</taxon>
        <taxon>Hemiptera</taxon>
        <taxon>Sternorrhyncha</taxon>
        <taxon>Aphidomorpha</taxon>
        <taxon>Aphidoidea</taxon>
        <taxon>Aphididae</taxon>
        <taxon>Lachninae</taxon>
        <taxon>Cinara</taxon>
    </lineage>
</organism>
<evidence type="ECO:0000256" key="10">
    <source>
        <dbReference type="ARBA" id="ARBA00022842"/>
    </source>
</evidence>
<protein>
    <submittedName>
        <fullName evidence="17">XPG-I domain,XPG/Rad2 endonuclease,PIN domain-like,XPG conserved site,5'-3' exonuclease, C-terminal</fullName>
    </submittedName>
</protein>
<evidence type="ECO:0000256" key="6">
    <source>
        <dbReference type="ARBA" id="ARBA00022723"/>
    </source>
</evidence>
<comment type="subcellular location">
    <subcellularLocation>
        <location evidence="2">Nucleus</location>
    </subcellularLocation>
</comment>
<dbReference type="CDD" id="cd09868">
    <property type="entry name" value="PIN_XPG_RAD2"/>
    <property type="match status" value="2"/>
</dbReference>
<dbReference type="Gene3D" id="3.40.50.1010">
    <property type="entry name" value="5'-nuclease"/>
    <property type="match status" value="2"/>
</dbReference>
<feature type="compositionally biased region" description="Polar residues" evidence="14">
    <location>
        <begin position="298"/>
        <end position="309"/>
    </location>
</feature>
<keyword evidence="5" id="KW-0540">Nuclease</keyword>
<dbReference type="GO" id="GO:0004527">
    <property type="term" value="F:exonuclease activity"/>
    <property type="evidence" value="ECO:0007669"/>
    <property type="project" value="UniProtKB-KW"/>
</dbReference>
<dbReference type="SMART" id="SM00485">
    <property type="entry name" value="XPGN"/>
    <property type="match status" value="1"/>
</dbReference>
<evidence type="ECO:0000256" key="8">
    <source>
        <dbReference type="ARBA" id="ARBA00022763"/>
    </source>
</evidence>
<feature type="region of interest" description="Disordered" evidence="14">
    <location>
        <begin position="374"/>
        <end position="418"/>
    </location>
</feature>
<keyword evidence="11" id="KW-0234">DNA repair</keyword>
<feature type="compositionally biased region" description="Basic and acidic residues" evidence="14">
    <location>
        <begin position="471"/>
        <end position="483"/>
    </location>
</feature>
<dbReference type="PROSITE" id="PS00842">
    <property type="entry name" value="XPG_2"/>
    <property type="match status" value="1"/>
</dbReference>
<accession>A0A5E4NR37</accession>
<dbReference type="InterPro" id="IPR006084">
    <property type="entry name" value="XPG/Rad2"/>
</dbReference>
<feature type="region of interest" description="Disordered" evidence="14">
    <location>
        <begin position="287"/>
        <end position="329"/>
    </location>
</feature>
<feature type="domain" description="XPG N-terminal" evidence="16">
    <location>
        <begin position="1"/>
        <end position="98"/>
    </location>
</feature>
<dbReference type="GO" id="GO:0000400">
    <property type="term" value="F:four-way junction DNA binding"/>
    <property type="evidence" value="ECO:0007669"/>
    <property type="project" value="UniProtKB-ARBA"/>
</dbReference>
<sequence length="915" mass="103694">MGVQGLWSLLESTGKPIPVEKLKNKVLSIDVSIWLYQIIKGVPDGEYGTVTNRHLIVMFHRICKLLFYGIKPVFVFDGGVPELKRLTIARRQAQKALAKKASEKIQQKIVKNMLEQAALKTVMDSGNTQTEDEVISQTVKMLHKEPENDLFQLPNLSKDFEIKTPEKKQSNFNLSKEKTENIVLLAVKNQEKDFLYTNSAKDKDKNSPAKLNTFSSLQIGELMNDFKDDQKRKTDTKKQQKSKHEMTLNELEMFLNNKSNTSEPIGEFSQKIASDHNTVYYYESDINKKPSSSSSSSMNNEVSNKIQTSDLKKNVTTESKNTSQKVSIPDVIGSPNLIDDIDEDIFKAFAGDESLEEDKLAWLIFNENKKASKRRSSEFESPNLRCSKTDDKGSDVLTSSEEDINTKNNKDPSRKSFENINIADDKSNEVRLDVFNEANDLSCVSSNDDDNSYRNIPSTSKDTFESYSSYKSEEAQKRTKSHSDGSYSDSPLLLSESSDGSLSENSLDFSSDDSVPGYVIQKKNIFEEEDKLLMHANSNKNLDPLKFGKTEFKELNDDIIEDDEDPLPPLKLDKKSMKFYAEVDALFADKRVWAMKDTLVMRKYDLELLKDKSDRLGSTITQKITSQIKMLLKLFGIPFVIAPMEAEAQCVFLEKIGRTEGTVTDDSDVWLFGANVVYRNLFDSKKYVKQFKSIDIKQKLELSRNSFIQLAFLLGSDYTNGIEGIGPVSAIEILSFFEPKTKNMNIEDKLLKIKEVANSSSDVFSHIPFIKKLKSSKISSDFPNKAVLNAYLNPSVGESDDKFNWGIPQVDNIIQFARTNFNWDVQKTQSTLEPVLKKMKAETAQKSLDSYVKSLPKLSNTNTGMSKRVNLAVKRMRNDNSSIETNTQKSENPNKISLSNISSDITDKKRRKTYK</sequence>
<dbReference type="InterPro" id="IPR036279">
    <property type="entry name" value="5-3_exonuclease_C_sf"/>
</dbReference>
<dbReference type="SMART" id="SM00484">
    <property type="entry name" value="XPGI"/>
    <property type="match status" value="1"/>
</dbReference>
<feature type="region of interest" description="Disordered" evidence="14">
    <location>
        <begin position="875"/>
        <end position="915"/>
    </location>
</feature>
<feature type="compositionally biased region" description="Low complexity" evidence="14">
    <location>
        <begin position="486"/>
        <end position="508"/>
    </location>
</feature>
<dbReference type="PROSITE" id="PS00841">
    <property type="entry name" value="XPG_1"/>
    <property type="match status" value="1"/>
</dbReference>
<feature type="compositionally biased region" description="Polar residues" evidence="14">
    <location>
        <begin position="453"/>
        <end position="470"/>
    </location>
</feature>
<evidence type="ECO:0000256" key="3">
    <source>
        <dbReference type="ARBA" id="ARBA00005283"/>
    </source>
</evidence>
<dbReference type="AlphaFoldDB" id="A0A5E4NR37"/>
<dbReference type="GO" id="GO:0006289">
    <property type="term" value="P:nucleotide-excision repair"/>
    <property type="evidence" value="ECO:0007669"/>
    <property type="project" value="InterPro"/>
</dbReference>
<dbReference type="PANTHER" id="PTHR16171:SF7">
    <property type="entry name" value="DNA REPAIR PROTEIN RAD2"/>
    <property type="match status" value="1"/>
</dbReference>
<dbReference type="Pfam" id="PF00752">
    <property type="entry name" value="XPG_N"/>
    <property type="match status" value="1"/>
</dbReference>
<dbReference type="InterPro" id="IPR006085">
    <property type="entry name" value="XPG_DNA_repair_N"/>
</dbReference>
<evidence type="ECO:0000259" key="15">
    <source>
        <dbReference type="SMART" id="SM00484"/>
    </source>
</evidence>
<dbReference type="SUPFAM" id="SSF47807">
    <property type="entry name" value="5' to 3' exonuclease, C-terminal subdomain"/>
    <property type="match status" value="1"/>
</dbReference>
<dbReference type="InterPro" id="IPR029060">
    <property type="entry name" value="PIN-like_dom_sf"/>
</dbReference>
<evidence type="ECO:0000256" key="11">
    <source>
        <dbReference type="ARBA" id="ARBA00023204"/>
    </source>
</evidence>
<dbReference type="InterPro" id="IPR019974">
    <property type="entry name" value="XPG_CS"/>
</dbReference>
<gene>
    <name evidence="17" type="ORF">CINCED_3A003134</name>
</gene>
<dbReference type="PRINTS" id="PR00853">
    <property type="entry name" value="XPGRADSUPER"/>
</dbReference>
<evidence type="ECO:0000256" key="14">
    <source>
        <dbReference type="SAM" id="MobiDB-lite"/>
    </source>
</evidence>
<dbReference type="SMART" id="SM00279">
    <property type="entry name" value="HhH2"/>
    <property type="match status" value="1"/>
</dbReference>
<feature type="region of interest" description="Disordered" evidence="14">
    <location>
        <begin position="225"/>
        <end position="246"/>
    </location>
</feature>